<keyword evidence="2 3" id="KW-0456">Lyase</keyword>
<dbReference type="Gene3D" id="2.160.20.10">
    <property type="entry name" value="Single-stranded right-handed beta-helix, Pectin lyase-like"/>
    <property type="match status" value="1"/>
</dbReference>
<sequence length="508" mass="55434">MLKLAIALVVTYVLPGLVCALRLADESFVPPVLPHSPFGYGGSATGGSLNTSSVYIVSNTTELREALALPFSKTIYVNGTINGNELSNGTAATCQDYIDMTGSDGAEIRQFNFTLYILGFNTTYMNMVDQAIADNVTFQGMNATDYKTLIDHMNGWRPVIVETQKAQVGFTLTNDTSLIGLDENAALNGINLYVHSVNNIWIRNLKLVSPQDCFPAPETFPSSWNAEYDAVGLVTATNVWLDGCELQDQLNGEYVQPDMIDGWQVDRFDGLFDCEDGTDNITFSHNLVSNHHKSMLLGGGTKEFDLDLGHMHFTIFGNHFNNSASRNPLMRFGTFDVFANVYETLSTAGPVFDPTNVTLERRAETDSSEPLPDDAIFEYNLGVYNQSTVQLQDNVFIQTGPGANDTSRIFTISEATLPEFPARVCIHESNATTPPHFLSTLNGQAINNLTTLAQDTIDHFVENGDAAEGAVIVTCEGIEVGYALPASFTSAQEVLAYVLEQAGQVIQK</sequence>
<dbReference type="SUPFAM" id="SSF51126">
    <property type="entry name" value="Pectin lyase-like"/>
    <property type="match status" value="1"/>
</dbReference>
<feature type="chain" id="PRO_5002208518" evidence="4">
    <location>
        <begin position="21"/>
        <end position="508"/>
    </location>
</feature>
<keyword evidence="3" id="KW-0964">Secreted</keyword>
<keyword evidence="4" id="KW-0732">Signal</keyword>
<keyword evidence="3" id="KW-0119">Carbohydrate metabolism</keyword>
<dbReference type="InterPro" id="IPR002022">
    <property type="entry name" value="Pec_lyase"/>
</dbReference>
<dbReference type="PANTHER" id="PTHR31683:SF18">
    <property type="entry name" value="PECTATE LYASE 21-RELATED"/>
    <property type="match status" value="1"/>
</dbReference>
<proteinExistence type="inferred from homology"/>
<dbReference type="HOGENOM" id="CLU_034314_0_0_1"/>
<reference evidence="6 7" key="1">
    <citation type="submission" date="2014-04" db="EMBL/GenBank/DDBJ databases">
        <title>Evolutionary Origins and Diversification of the Mycorrhizal Mutualists.</title>
        <authorList>
            <consortium name="DOE Joint Genome Institute"/>
            <consortium name="Mycorrhizal Genomics Consortium"/>
            <person name="Kohler A."/>
            <person name="Kuo A."/>
            <person name="Nagy L.G."/>
            <person name="Floudas D."/>
            <person name="Copeland A."/>
            <person name="Barry K.W."/>
            <person name="Cichocki N."/>
            <person name="Veneault-Fourrey C."/>
            <person name="LaButti K."/>
            <person name="Lindquist E.A."/>
            <person name="Lipzen A."/>
            <person name="Lundell T."/>
            <person name="Morin E."/>
            <person name="Murat C."/>
            <person name="Riley R."/>
            <person name="Ohm R."/>
            <person name="Sun H."/>
            <person name="Tunlid A."/>
            <person name="Henrissat B."/>
            <person name="Grigoriev I.V."/>
            <person name="Hibbett D.S."/>
            <person name="Martin F."/>
        </authorList>
    </citation>
    <scope>NUCLEOTIDE SEQUENCE [LARGE SCALE GENOMIC DNA]</scope>
    <source>
        <strain evidence="6 7">FD-317 M1</strain>
    </source>
</reference>
<dbReference type="Pfam" id="PF00544">
    <property type="entry name" value="Pectate_lyase_4"/>
    <property type="match status" value="1"/>
</dbReference>
<dbReference type="InterPro" id="IPR012334">
    <property type="entry name" value="Pectin_lyas_fold"/>
</dbReference>
<evidence type="ECO:0000256" key="1">
    <source>
        <dbReference type="ARBA" id="ARBA00010980"/>
    </source>
</evidence>
<feature type="domain" description="Pectate lyase" evidence="5">
    <location>
        <begin position="132"/>
        <end position="364"/>
    </location>
</feature>
<feature type="signal peptide" evidence="4">
    <location>
        <begin position="1"/>
        <end position="20"/>
    </location>
</feature>
<dbReference type="OrthoDB" id="5348404at2759"/>
<evidence type="ECO:0000256" key="4">
    <source>
        <dbReference type="SAM" id="SignalP"/>
    </source>
</evidence>
<evidence type="ECO:0000313" key="6">
    <source>
        <dbReference type="EMBL" id="KIK58349.1"/>
    </source>
</evidence>
<evidence type="ECO:0000256" key="3">
    <source>
        <dbReference type="RuleBase" id="RU361173"/>
    </source>
</evidence>
<dbReference type="GO" id="GO:0000272">
    <property type="term" value="P:polysaccharide catabolic process"/>
    <property type="evidence" value="ECO:0007669"/>
    <property type="project" value="UniProtKB-KW"/>
</dbReference>
<evidence type="ECO:0000313" key="7">
    <source>
        <dbReference type="Proteomes" id="UP000053593"/>
    </source>
</evidence>
<dbReference type="GO" id="GO:0005576">
    <property type="term" value="C:extracellular region"/>
    <property type="evidence" value="ECO:0007669"/>
    <property type="project" value="UniProtKB-SubCell"/>
</dbReference>
<organism evidence="6 7">
    <name type="scientific">Collybiopsis luxurians FD-317 M1</name>
    <dbReference type="NCBI Taxonomy" id="944289"/>
    <lineage>
        <taxon>Eukaryota</taxon>
        <taxon>Fungi</taxon>
        <taxon>Dikarya</taxon>
        <taxon>Basidiomycota</taxon>
        <taxon>Agaricomycotina</taxon>
        <taxon>Agaricomycetes</taxon>
        <taxon>Agaricomycetidae</taxon>
        <taxon>Agaricales</taxon>
        <taxon>Marasmiineae</taxon>
        <taxon>Omphalotaceae</taxon>
        <taxon>Collybiopsis</taxon>
        <taxon>Collybiopsis luxurians</taxon>
    </lineage>
</organism>
<dbReference type="InterPro" id="IPR045032">
    <property type="entry name" value="PEL"/>
</dbReference>
<accession>A0A0D0C773</accession>
<name>A0A0D0C773_9AGAR</name>
<dbReference type="AlphaFoldDB" id="A0A0D0C773"/>
<gene>
    <name evidence="6" type="ORF">GYMLUDRAFT_202522</name>
</gene>
<dbReference type="Proteomes" id="UP000053593">
    <property type="component" value="Unassembled WGS sequence"/>
</dbReference>
<evidence type="ECO:0000259" key="5">
    <source>
        <dbReference type="SMART" id="SM00656"/>
    </source>
</evidence>
<keyword evidence="7" id="KW-1185">Reference proteome</keyword>
<protein>
    <submittedName>
        <fullName evidence="6">Polysaccharide lyase family 1 protein</fullName>
    </submittedName>
</protein>
<evidence type="ECO:0000256" key="2">
    <source>
        <dbReference type="ARBA" id="ARBA00023239"/>
    </source>
</evidence>
<comment type="subcellular location">
    <subcellularLocation>
        <location evidence="3">Secreted</location>
    </subcellularLocation>
</comment>
<keyword evidence="3" id="KW-0624">Polysaccharide degradation</keyword>
<dbReference type="EMBL" id="KN834785">
    <property type="protein sequence ID" value="KIK58349.1"/>
    <property type="molecule type" value="Genomic_DNA"/>
</dbReference>
<dbReference type="PANTHER" id="PTHR31683">
    <property type="entry name" value="PECTATE LYASE 18-RELATED"/>
    <property type="match status" value="1"/>
</dbReference>
<dbReference type="GO" id="GO:0030570">
    <property type="term" value="F:pectate lyase activity"/>
    <property type="evidence" value="ECO:0007669"/>
    <property type="project" value="InterPro"/>
</dbReference>
<dbReference type="InterPro" id="IPR011050">
    <property type="entry name" value="Pectin_lyase_fold/virulence"/>
</dbReference>
<dbReference type="SMART" id="SM00656">
    <property type="entry name" value="Amb_all"/>
    <property type="match status" value="1"/>
</dbReference>
<comment type="similarity">
    <text evidence="1 3">Belongs to the polysaccharide lyase 1 family.</text>
</comment>